<dbReference type="Proteomes" id="UP000765509">
    <property type="component" value="Unassembled WGS sequence"/>
</dbReference>
<name>A0A9Q3GFT9_9BASI</name>
<dbReference type="EMBL" id="AVOT02001104">
    <property type="protein sequence ID" value="MBW0465700.1"/>
    <property type="molecule type" value="Genomic_DNA"/>
</dbReference>
<reference evidence="2" key="1">
    <citation type="submission" date="2021-03" db="EMBL/GenBank/DDBJ databases">
        <title>Draft genome sequence of rust myrtle Austropuccinia psidii MF-1, a brazilian biotype.</title>
        <authorList>
            <person name="Quecine M.C."/>
            <person name="Pachon D.M.R."/>
            <person name="Bonatelli M.L."/>
            <person name="Correr F.H."/>
            <person name="Franceschini L.M."/>
            <person name="Leite T.F."/>
            <person name="Margarido G.R.A."/>
            <person name="Almeida C.A."/>
            <person name="Ferrarezi J.A."/>
            <person name="Labate C.A."/>
        </authorList>
    </citation>
    <scope>NUCLEOTIDE SEQUENCE</scope>
    <source>
        <strain evidence="2">MF-1</strain>
    </source>
</reference>
<organism evidence="2 3">
    <name type="scientific">Austropuccinia psidii MF-1</name>
    <dbReference type="NCBI Taxonomy" id="1389203"/>
    <lineage>
        <taxon>Eukaryota</taxon>
        <taxon>Fungi</taxon>
        <taxon>Dikarya</taxon>
        <taxon>Basidiomycota</taxon>
        <taxon>Pucciniomycotina</taxon>
        <taxon>Pucciniomycetes</taxon>
        <taxon>Pucciniales</taxon>
        <taxon>Sphaerophragmiaceae</taxon>
        <taxon>Austropuccinia</taxon>
    </lineage>
</organism>
<keyword evidence="3" id="KW-1185">Reference proteome</keyword>
<accession>A0A9Q3GFT9</accession>
<evidence type="ECO:0000313" key="3">
    <source>
        <dbReference type="Proteomes" id="UP000765509"/>
    </source>
</evidence>
<dbReference type="AlphaFoldDB" id="A0A9Q3GFT9"/>
<protein>
    <submittedName>
        <fullName evidence="2">Uncharacterized protein</fullName>
    </submittedName>
</protein>
<feature type="compositionally biased region" description="Basic and acidic residues" evidence="1">
    <location>
        <begin position="33"/>
        <end position="48"/>
    </location>
</feature>
<evidence type="ECO:0000313" key="2">
    <source>
        <dbReference type="EMBL" id="MBW0465700.1"/>
    </source>
</evidence>
<proteinExistence type="predicted"/>
<feature type="region of interest" description="Disordered" evidence="1">
    <location>
        <begin position="33"/>
        <end position="74"/>
    </location>
</feature>
<gene>
    <name evidence="2" type="ORF">O181_005415</name>
</gene>
<evidence type="ECO:0000256" key="1">
    <source>
        <dbReference type="SAM" id="MobiDB-lite"/>
    </source>
</evidence>
<sequence length="74" mass="8251">MAEEGIEDGLKVSAMSKEAILAGWRRYRVNRGHERGGRLVKSGQERRRGPGRQTALVRDPIKLDLGQKQGKPKA</sequence>
<comment type="caution">
    <text evidence="2">The sequence shown here is derived from an EMBL/GenBank/DDBJ whole genome shotgun (WGS) entry which is preliminary data.</text>
</comment>